<dbReference type="InterPro" id="IPR013320">
    <property type="entry name" value="ConA-like_dom_sf"/>
</dbReference>
<dbReference type="PATRIC" id="fig|28229.4.peg.3032"/>
<sequence>MNITYLSAVAATLTNGNKSITVTGEHVDFSKADDYLAVVDNGLYVLRVESGTAPDINGDSTLILVDAWSGATLSNKDLFVFPTFAKIYESVAAMSALNDVTRGILTKLKDLLTATTPTIDIAVGQTTSITTVPYQYLIDQLQTAIANNAQLISDEVTASLAKIRYSKLDNPLCHLFKKNKLVDTLQGELTWSRATTATYIDRYGVLKTAAIDEPRQEAEGWLIEGTSTNLILWSEDIANVSWTKGSNVAVTSDFDVAPDGSTTTDLITLSLEDGHQIVQIFQQEDSKEYTFSIWLKSSQYSSVNFQLAYYDGGAFKDGVNVNLTAEFQRFEFTFTTVIGNVSPQIRLNGFSNGSDGDSFEIWGAQLEKLPFASSYIPTTNSAATRASDRLSIPFYGNMLTPVSNFSISTCFSVLGWVNYNNIFATSNNFADGKIQAFAHPAQTVATNIGGVSDAVSSPSISLQGESQRYTLVGDGEFYNAYSDDKVGMAKAIVNPVIGSDTHLILGASSMSGSGHLFGHLNDFRTYDFALNSDEVSFLAGE</sequence>
<proteinExistence type="predicted"/>
<accession>A0A099KFL5</accession>
<dbReference type="SUPFAM" id="SSF49899">
    <property type="entry name" value="Concanavalin A-like lectins/glucanases"/>
    <property type="match status" value="1"/>
</dbReference>
<dbReference type="RefSeq" id="WP_033094712.1">
    <property type="nucleotide sequence ID" value="NZ_JQED01000042.1"/>
</dbReference>
<reference evidence="1 2" key="1">
    <citation type="submission" date="2014-08" db="EMBL/GenBank/DDBJ databases">
        <title>Genomic and Phenotypic Diversity of Colwellia psychrerythraea strains from Disparate Marine Basins.</title>
        <authorList>
            <person name="Techtmann S.M."/>
            <person name="Stelling S.C."/>
            <person name="Utturkar S.M."/>
            <person name="Alshibli N."/>
            <person name="Harris A."/>
            <person name="Brown S.D."/>
            <person name="Hazen T.C."/>
        </authorList>
    </citation>
    <scope>NUCLEOTIDE SEQUENCE [LARGE SCALE GENOMIC DNA]</scope>
    <source>
        <strain evidence="1 2">ND2E</strain>
    </source>
</reference>
<dbReference type="Gene3D" id="2.60.120.260">
    <property type="entry name" value="Galactose-binding domain-like"/>
    <property type="match status" value="1"/>
</dbReference>
<dbReference type="EMBL" id="JQED01000042">
    <property type="protein sequence ID" value="KGJ88802.1"/>
    <property type="molecule type" value="Genomic_DNA"/>
</dbReference>
<evidence type="ECO:0000313" key="2">
    <source>
        <dbReference type="Proteomes" id="UP000029843"/>
    </source>
</evidence>
<protein>
    <submittedName>
        <fullName evidence="1">Uncharacterized protein</fullName>
    </submittedName>
</protein>
<evidence type="ECO:0000313" key="1">
    <source>
        <dbReference type="EMBL" id="KGJ88802.1"/>
    </source>
</evidence>
<dbReference type="Proteomes" id="UP000029843">
    <property type="component" value="Unassembled WGS sequence"/>
</dbReference>
<dbReference type="AlphaFoldDB" id="A0A099KFL5"/>
<name>A0A099KFL5_COLPS</name>
<dbReference type="OrthoDB" id="9810174at2"/>
<comment type="caution">
    <text evidence="1">The sequence shown here is derived from an EMBL/GenBank/DDBJ whole genome shotgun (WGS) entry which is preliminary data.</text>
</comment>
<gene>
    <name evidence="1" type="ORF">ND2E_0095</name>
</gene>
<organism evidence="1 2">
    <name type="scientific">Colwellia psychrerythraea</name>
    <name type="common">Vibrio psychroerythus</name>
    <dbReference type="NCBI Taxonomy" id="28229"/>
    <lineage>
        <taxon>Bacteria</taxon>
        <taxon>Pseudomonadati</taxon>
        <taxon>Pseudomonadota</taxon>
        <taxon>Gammaproteobacteria</taxon>
        <taxon>Alteromonadales</taxon>
        <taxon>Colwelliaceae</taxon>
        <taxon>Colwellia</taxon>
    </lineage>
</organism>